<feature type="transmembrane region" description="Helical" evidence="1">
    <location>
        <begin position="75"/>
        <end position="94"/>
    </location>
</feature>
<evidence type="ECO:0000256" key="1">
    <source>
        <dbReference type="SAM" id="Phobius"/>
    </source>
</evidence>
<proteinExistence type="predicted"/>
<feature type="transmembrane region" description="Helical" evidence="1">
    <location>
        <begin position="101"/>
        <end position="118"/>
    </location>
</feature>
<feature type="transmembrane region" description="Helical" evidence="1">
    <location>
        <begin position="124"/>
        <end position="149"/>
    </location>
</feature>
<keyword evidence="1" id="KW-1133">Transmembrane helix</keyword>
<protein>
    <submittedName>
        <fullName evidence="2">Uncharacterized protein</fullName>
    </submittedName>
</protein>
<feature type="transmembrane region" description="Helical" evidence="1">
    <location>
        <begin position="20"/>
        <end position="39"/>
    </location>
</feature>
<dbReference type="EMBL" id="JBHTIW010000023">
    <property type="protein sequence ID" value="MFD0922637.1"/>
    <property type="molecule type" value="Genomic_DNA"/>
</dbReference>
<dbReference type="Proteomes" id="UP001597018">
    <property type="component" value="Unassembled WGS sequence"/>
</dbReference>
<feature type="transmembrane region" description="Helical" evidence="1">
    <location>
        <begin position="219"/>
        <end position="240"/>
    </location>
</feature>
<reference evidence="3" key="1">
    <citation type="journal article" date="2019" name="Int. J. Syst. Evol. Microbiol.">
        <title>The Global Catalogue of Microorganisms (GCM) 10K type strain sequencing project: providing services to taxonomists for standard genome sequencing and annotation.</title>
        <authorList>
            <consortium name="The Broad Institute Genomics Platform"/>
            <consortium name="The Broad Institute Genome Sequencing Center for Infectious Disease"/>
            <person name="Wu L."/>
            <person name="Ma J."/>
        </authorList>
    </citation>
    <scope>NUCLEOTIDE SEQUENCE [LARGE SCALE GENOMIC DNA]</scope>
    <source>
        <strain evidence="3">CCUG 56401</strain>
    </source>
</reference>
<comment type="caution">
    <text evidence="2">The sequence shown here is derived from an EMBL/GenBank/DDBJ whole genome shotgun (WGS) entry which is preliminary data.</text>
</comment>
<feature type="transmembrane region" description="Helical" evidence="1">
    <location>
        <begin position="191"/>
        <end position="212"/>
    </location>
</feature>
<organism evidence="2 3">
    <name type="scientific">Saccharopolyspora rosea</name>
    <dbReference type="NCBI Taxonomy" id="524884"/>
    <lineage>
        <taxon>Bacteria</taxon>
        <taxon>Bacillati</taxon>
        <taxon>Actinomycetota</taxon>
        <taxon>Actinomycetes</taxon>
        <taxon>Pseudonocardiales</taxon>
        <taxon>Pseudonocardiaceae</taxon>
        <taxon>Saccharopolyspora</taxon>
    </lineage>
</organism>
<keyword evidence="1" id="KW-0472">Membrane</keyword>
<evidence type="ECO:0000313" key="3">
    <source>
        <dbReference type="Proteomes" id="UP001597018"/>
    </source>
</evidence>
<evidence type="ECO:0000313" key="2">
    <source>
        <dbReference type="EMBL" id="MFD0922637.1"/>
    </source>
</evidence>
<sequence>MSGMDMGAHQSGVDGHVLAVVLRLLLLVGAAVAGGTGLLRPALTVRPGRRAVAGAAAGAVVAAAAGVASLVALPVVVPVAVAQIALVLALPAVLARPVPAAGIGAALGLLVLVETLAGDFAADGVVAVLTDVVFVAAALVGIGVTVLAAGRPRWRDGVRPGRITALAGAVLALTGVVRLSESGIGLDRRIYSSAVGLLLVAAVVLPVVAAVVVGLRRAVAVVATAGTVLALSAWTAAGALPQPPAPPTPGVPLLSSVPVGEAAVPVLVTPQRPGRNLVHFPPGAGADLAVATGDGPLVRAVPRPGAEGTWAEVDLPAGRGELMIHSGRGHGTLQVDAGDGPGIPAASGADGPECAGAALGGLVAGRHDVLTRCPADGLEDADADALRRLVGVLASRSVPGIAVAADGSPRSRQAAEVVRRAAADAHLPVRDSPENALVVVSGWADAAPRLHALSERQASLPTYAQGVYLAPWLLHAPVVNEALTSFLPLRFNPRDAQSLEYSVALENGFGGENPSASGFRDWLRARRDRPADAVTLYASAQVSAMPMEIRSPDMADMSMGGDYPGQWVPGGTIVPVSGTLH</sequence>
<keyword evidence="3" id="KW-1185">Reference proteome</keyword>
<accession>A0ABW3FW56</accession>
<feature type="transmembrane region" description="Helical" evidence="1">
    <location>
        <begin position="161"/>
        <end position="179"/>
    </location>
</feature>
<keyword evidence="1" id="KW-0812">Transmembrane</keyword>
<name>A0ABW3FW56_9PSEU</name>
<gene>
    <name evidence="2" type="ORF">ACFQ16_23070</name>
</gene>
<dbReference type="RefSeq" id="WP_380759443.1">
    <property type="nucleotide sequence ID" value="NZ_JBHTIW010000023.1"/>
</dbReference>
<feature type="transmembrane region" description="Helical" evidence="1">
    <location>
        <begin position="51"/>
        <end position="69"/>
    </location>
</feature>